<evidence type="ECO:0000256" key="9">
    <source>
        <dbReference type="ARBA" id="ARBA00022989"/>
    </source>
</evidence>
<dbReference type="SUPFAM" id="SSF82171">
    <property type="entry name" value="DPP6 N-terminal domain-like"/>
    <property type="match status" value="1"/>
</dbReference>
<reference evidence="18" key="1">
    <citation type="journal article" date="2014" name="PLoS Negl. Trop. Dis.">
        <title>An updated insight into the Sialotranscriptome of Triatoma infestans: developmental stage and geographic variations.</title>
        <authorList>
            <person name="Schwarz A."/>
            <person name="Medrano-Mercado N."/>
            <person name="Schaub G.A."/>
            <person name="Struchiner C.J."/>
            <person name="Bargues M.D."/>
            <person name="Levy M.Z."/>
            <person name="Ribeiro J.M."/>
        </authorList>
    </citation>
    <scope>NUCLEOTIDE SEQUENCE</scope>
    <source>
        <strain evidence="18">Chile</strain>
        <tissue evidence="18">Salivary glands</tissue>
    </source>
</reference>
<dbReference type="Pfam" id="PF00326">
    <property type="entry name" value="Peptidase_S9"/>
    <property type="match status" value="1"/>
</dbReference>
<evidence type="ECO:0000256" key="14">
    <source>
        <dbReference type="SAM" id="MobiDB-lite"/>
    </source>
</evidence>
<dbReference type="InterPro" id="IPR050278">
    <property type="entry name" value="Serine_Prot_S9B/DPPIV"/>
</dbReference>
<keyword evidence="11" id="KW-0325">Glycoprotein</keyword>
<comment type="subcellular location">
    <subcellularLocation>
        <location evidence="12">Endomembrane system</location>
        <topology evidence="12">Single-pass membrane protein</topology>
    </subcellularLocation>
    <subcellularLocation>
        <location evidence="1">Membrane</location>
        <topology evidence="1">Single-pass type II membrane protein</topology>
    </subcellularLocation>
</comment>
<dbReference type="AlphaFoldDB" id="A0A023F0W9"/>
<dbReference type="GO" id="GO:0012505">
    <property type="term" value="C:endomembrane system"/>
    <property type="evidence" value="ECO:0007669"/>
    <property type="project" value="UniProtKB-SubCell"/>
</dbReference>
<dbReference type="EMBL" id="GBBI01004073">
    <property type="protein sequence ID" value="JAC14639.1"/>
    <property type="molecule type" value="mRNA"/>
</dbReference>
<evidence type="ECO:0000256" key="6">
    <source>
        <dbReference type="ARBA" id="ARBA00022801"/>
    </source>
</evidence>
<evidence type="ECO:0000256" key="10">
    <source>
        <dbReference type="ARBA" id="ARBA00023136"/>
    </source>
</evidence>
<dbReference type="PANTHER" id="PTHR11731:SF200">
    <property type="entry name" value="DIPEPTIDYL PEPTIDASE 10, ISOFORM B"/>
    <property type="match status" value="1"/>
</dbReference>
<dbReference type="InterPro" id="IPR029058">
    <property type="entry name" value="AB_hydrolase_fold"/>
</dbReference>
<evidence type="ECO:0000256" key="15">
    <source>
        <dbReference type="SAM" id="Phobius"/>
    </source>
</evidence>
<dbReference type="GO" id="GO:0006508">
    <property type="term" value="P:proteolysis"/>
    <property type="evidence" value="ECO:0007669"/>
    <property type="project" value="UniProtKB-KW"/>
</dbReference>
<sequence length="857" mass="96715">MSEADNYDDELVSSNPNQRNWRGILIAILVIMSVLALIVTSVVLLTPPDSGPKINPGRLKLSEVLSHEVQPLRFNGSWISDDEFMYRDEFNNIVVMSAANLSTRIIMNNQTFRRLNAVKISMSPDQKYLLLAHNTQKLFRHSFLAQYSIYDIQAGHLYALTSSNTIGEHPFLLHACWSSRGHSLIFVLDYDVYLRQNPRTGPIYRLSKTAVPGLVYNGVPDWLYEEEILGDNKAIWLSQDGHMLLYASFNDTLVQEFKFPWYGVGQDSQQLYPQIRSLRYPKPGTTNPHVTLYVADLADPKNIRTKDLKPPMALEHTTDYYFNGVSWVSSTEVAVVWMNRAQNVSMVTLCKSPMWHCQETQRVTGEGSGWVEPPASPIFSPDGNTYLTLAPVRDGNSGYFRHVVSVNIPKKKFIPITHGTFDVVRIVSWDTKNHIVYYLAIPDTSVGQLHLYSAQTSQSSKPICLSCPKAQESVPITVHKTHKAQVDSFTQEEDSQTTTEKPPQNKKKKKDKRIDEPLYRSCLYHNVIFSPDSAFYILECLGPGLPTVSLYKADGSHLTTLQNNTKLYDKISKVALPQVKTFPVEISGGYQAQVRLFLPPGLKEGEITKYPLLLQVYGGPGSQLVTERFKIDWTTYLASTQDIIVGYIDGRGTSGKGYRLMHQVYKRLGTVEVADQLEVTEYLRDNLHFIDKRRVGVWGWSYGGFVAAMLLSAPSQDIFQCGAAVAPITSWRLYDSAYTERYMGMPNITGNYKGYEEAELTRRVDSLKEKSLYLVHGTADENVHLQHGLHYARALSSAGIVYSQQIYPDENHSLSGVKRHLYRSLGNFFNNCFRKQVPQQSKAGLRNGGSECDVCAS</sequence>
<keyword evidence="3" id="KW-0031">Aminopeptidase</keyword>
<accession>A0A023F0W9</accession>
<protein>
    <recommendedName>
        <fullName evidence="13">Venom dipeptidyl peptidase 4</fullName>
    </recommendedName>
</protein>
<dbReference type="Pfam" id="PF00930">
    <property type="entry name" value="DPPIV_N"/>
    <property type="match status" value="1"/>
</dbReference>
<feature type="region of interest" description="Disordered" evidence="14">
    <location>
        <begin position="485"/>
        <end position="512"/>
    </location>
</feature>
<dbReference type="PANTHER" id="PTHR11731">
    <property type="entry name" value="PROTEASE FAMILY S9B,C DIPEPTIDYL-PEPTIDASE IV-RELATED"/>
    <property type="match status" value="1"/>
</dbReference>
<evidence type="ECO:0000259" key="16">
    <source>
        <dbReference type="Pfam" id="PF00326"/>
    </source>
</evidence>
<keyword evidence="8" id="KW-0735">Signal-anchor</keyword>
<dbReference type="GO" id="GO:0004177">
    <property type="term" value="F:aminopeptidase activity"/>
    <property type="evidence" value="ECO:0007669"/>
    <property type="project" value="UniProtKB-KW"/>
</dbReference>
<keyword evidence="7" id="KW-0720">Serine protease</keyword>
<evidence type="ECO:0000256" key="12">
    <source>
        <dbReference type="ARBA" id="ARBA00037847"/>
    </source>
</evidence>
<dbReference type="FunFam" id="3.40.50.1820:FF:000003">
    <property type="entry name" value="Dipeptidyl peptidase 4"/>
    <property type="match status" value="1"/>
</dbReference>
<dbReference type="InterPro" id="IPR002469">
    <property type="entry name" value="Peptidase_S9B_N"/>
</dbReference>
<evidence type="ECO:0000256" key="2">
    <source>
        <dbReference type="ARBA" id="ARBA00010036"/>
    </source>
</evidence>
<evidence type="ECO:0000256" key="13">
    <source>
        <dbReference type="ARBA" id="ARBA00072929"/>
    </source>
</evidence>
<name>A0A023F0W9_TRIIF</name>
<keyword evidence="6" id="KW-0378">Hydrolase</keyword>
<evidence type="ECO:0000256" key="5">
    <source>
        <dbReference type="ARBA" id="ARBA00022692"/>
    </source>
</evidence>
<dbReference type="Gene3D" id="2.140.10.30">
    <property type="entry name" value="Dipeptidylpeptidase IV, N-terminal domain"/>
    <property type="match status" value="1"/>
</dbReference>
<evidence type="ECO:0000256" key="4">
    <source>
        <dbReference type="ARBA" id="ARBA00022670"/>
    </source>
</evidence>
<keyword evidence="5 15" id="KW-0812">Transmembrane</keyword>
<dbReference type="GO" id="GO:0008239">
    <property type="term" value="F:dipeptidyl-peptidase activity"/>
    <property type="evidence" value="ECO:0007669"/>
    <property type="project" value="TreeGrafter"/>
</dbReference>
<dbReference type="InterPro" id="IPR001375">
    <property type="entry name" value="Peptidase_S9_cat"/>
</dbReference>
<evidence type="ECO:0000256" key="11">
    <source>
        <dbReference type="ARBA" id="ARBA00023180"/>
    </source>
</evidence>
<organism evidence="18">
    <name type="scientific">Triatoma infestans</name>
    <name type="common">Assassin bug</name>
    <dbReference type="NCBI Taxonomy" id="30076"/>
    <lineage>
        <taxon>Eukaryota</taxon>
        <taxon>Metazoa</taxon>
        <taxon>Ecdysozoa</taxon>
        <taxon>Arthropoda</taxon>
        <taxon>Hexapoda</taxon>
        <taxon>Insecta</taxon>
        <taxon>Pterygota</taxon>
        <taxon>Neoptera</taxon>
        <taxon>Paraneoptera</taxon>
        <taxon>Hemiptera</taxon>
        <taxon>Heteroptera</taxon>
        <taxon>Panheteroptera</taxon>
        <taxon>Cimicomorpha</taxon>
        <taxon>Reduviidae</taxon>
        <taxon>Triatominae</taxon>
        <taxon>Triatoma</taxon>
    </lineage>
</organism>
<evidence type="ECO:0000256" key="3">
    <source>
        <dbReference type="ARBA" id="ARBA00022438"/>
    </source>
</evidence>
<keyword evidence="9 15" id="KW-1133">Transmembrane helix</keyword>
<feature type="domain" description="Peptidase S9 prolyl oligopeptidase catalytic" evidence="16">
    <location>
        <begin position="631"/>
        <end position="835"/>
    </location>
</feature>
<evidence type="ECO:0000313" key="18">
    <source>
        <dbReference type="EMBL" id="JAC14639.1"/>
    </source>
</evidence>
<comment type="similarity">
    <text evidence="2">Belongs to the peptidase S9B family. DPPIV subfamily.</text>
</comment>
<feature type="domain" description="Dipeptidylpeptidase IV N-terminal" evidence="17">
    <location>
        <begin position="123"/>
        <end position="491"/>
    </location>
</feature>
<dbReference type="GO" id="GO:0005886">
    <property type="term" value="C:plasma membrane"/>
    <property type="evidence" value="ECO:0007669"/>
    <property type="project" value="TreeGrafter"/>
</dbReference>
<evidence type="ECO:0000256" key="8">
    <source>
        <dbReference type="ARBA" id="ARBA00022968"/>
    </source>
</evidence>
<dbReference type="Gene3D" id="3.40.50.1820">
    <property type="entry name" value="alpha/beta hydrolase"/>
    <property type="match status" value="1"/>
</dbReference>
<dbReference type="MEROPS" id="S09.A65"/>
<proteinExistence type="evidence at transcript level"/>
<evidence type="ECO:0000256" key="7">
    <source>
        <dbReference type="ARBA" id="ARBA00022825"/>
    </source>
</evidence>
<evidence type="ECO:0000256" key="1">
    <source>
        <dbReference type="ARBA" id="ARBA00004606"/>
    </source>
</evidence>
<keyword evidence="10 15" id="KW-0472">Membrane</keyword>
<keyword evidence="4" id="KW-0645">Protease</keyword>
<feature type="transmembrane region" description="Helical" evidence="15">
    <location>
        <begin position="24"/>
        <end position="45"/>
    </location>
</feature>
<evidence type="ECO:0000259" key="17">
    <source>
        <dbReference type="Pfam" id="PF00930"/>
    </source>
</evidence>
<dbReference type="SUPFAM" id="SSF53474">
    <property type="entry name" value="alpha/beta-Hydrolases"/>
    <property type="match status" value="1"/>
</dbReference>
<dbReference type="GO" id="GO:0008236">
    <property type="term" value="F:serine-type peptidase activity"/>
    <property type="evidence" value="ECO:0007669"/>
    <property type="project" value="UniProtKB-KW"/>
</dbReference>